<proteinExistence type="predicted"/>
<keyword evidence="3" id="KW-1185">Reference proteome</keyword>
<dbReference type="OrthoDB" id="1007147at2"/>
<name>A0A3E1NQ47_9BACT</name>
<evidence type="ECO:0000313" key="3">
    <source>
        <dbReference type="Proteomes" id="UP000261284"/>
    </source>
</evidence>
<evidence type="ECO:0000313" key="2">
    <source>
        <dbReference type="EMBL" id="RFM30052.1"/>
    </source>
</evidence>
<feature type="compositionally biased region" description="Basic and acidic residues" evidence="1">
    <location>
        <begin position="266"/>
        <end position="284"/>
    </location>
</feature>
<dbReference type="AlphaFoldDB" id="A0A3E1NQ47"/>
<dbReference type="Proteomes" id="UP000261284">
    <property type="component" value="Unassembled WGS sequence"/>
</dbReference>
<sequence>MPNRMLRDWTDSEKMKNLSAQAERFFTRLIMKADDYGCFHANVSLLKANLFPLLLDAVREADISRWIAECEKAGLIVLYQSNRKWFLQIKEFRQRLDKSRAKFPLPTGTDFREIVNEFRAETETEKEVEKENTIPVSTGVSEQDLYQSVNKNKRDVFEYIRDHNPTLIHPYVDLWNFFAKERKLAQVSKITSTRIKKFSVRIHERSFKFLDILSMASQSQFLLTSSWFGFDWIIENESNYLKILEGNYQPKSQELNQQSNANATDEYLKKRQEAEARTRELGQG</sequence>
<evidence type="ECO:0008006" key="4">
    <source>
        <dbReference type="Google" id="ProtNLM"/>
    </source>
</evidence>
<feature type="region of interest" description="Disordered" evidence="1">
    <location>
        <begin position="252"/>
        <end position="284"/>
    </location>
</feature>
<evidence type="ECO:0000256" key="1">
    <source>
        <dbReference type="SAM" id="MobiDB-lite"/>
    </source>
</evidence>
<feature type="compositionally biased region" description="Polar residues" evidence="1">
    <location>
        <begin position="252"/>
        <end position="263"/>
    </location>
</feature>
<dbReference type="RefSeq" id="WP_116845808.1">
    <property type="nucleotide sequence ID" value="NZ_QTJU01000001.1"/>
</dbReference>
<comment type="caution">
    <text evidence="2">The sequence shown here is derived from an EMBL/GenBank/DDBJ whole genome shotgun (WGS) entry which is preliminary data.</text>
</comment>
<accession>A0A3E1NQ47</accession>
<organism evidence="2 3">
    <name type="scientific">Deminuibacter soli</name>
    <dbReference type="NCBI Taxonomy" id="2291815"/>
    <lineage>
        <taxon>Bacteria</taxon>
        <taxon>Pseudomonadati</taxon>
        <taxon>Bacteroidota</taxon>
        <taxon>Chitinophagia</taxon>
        <taxon>Chitinophagales</taxon>
        <taxon>Chitinophagaceae</taxon>
        <taxon>Deminuibacter</taxon>
    </lineage>
</organism>
<dbReference type="EMBL" id="QTJU01000001">
    <property type="protein sequence ID" value="RFM30052.1"/>
    <property type="molecule type" value="Genomic_DNA"/>
</dbReference>
<protein>
    <recommendedName>
        <fullName evidence="4">DUF1376 domain-containing protein</fullName>
    </recommendedName>
</protein>
<reference evidence="2 3" key="1">
    <citation type="submission" date="2018-08" db="EMBL/GenBank/DDBJ databases">
        <title>Chitinophagaceae sp. K23C18032701, a novel bacterium isolated from forest soil.</title>
        <authorList>
            <person name="Wang C."/>
        </authorList>
    </citation>
    <scope>NUCLEOTIDE SEQUENCE [LARGE SCALE GENOMIC DNA]</scope>
    <source>
        <strain evidence="2 3">K23C18032701</strain>
    </source>
</reference>
<gene>
    <name evidence="2" type="ORF">DXN05_03510</name>
</gene>